<reference evidence="1 2" key="1">
    <citation type="submission" date="2015-01" db="EMBL/GenBank/DDBJ databases">
        <title>Vibrio sp. C5 JCM 19232 whole genome shotgun sequence.</title>
        <authorList>
            <person name="Sawabe T."/>
            <person name="Meirelles P."/>
            <person name="Feng G."/>
            <person name="Sayaka M."/>
            <person name="Hattori M."/>
            <person name="Ohkuma M."/>
        </authorList>
    </citation>
    <scope>NUCLEOTIDE SEQUENCE [LARGE SCALE GENOMIC DNA]</scope>
    <source>
        <strain evidence="1 2">JCM19232</strain>
    </source>
</reference>
<organism evidence="1 2">
    <name type="scientific">Vibrio ishigakensis</name>
    <dbReference type="NCBI Taxonomy" id="1481914"/>
    <lineage>
        <taxon>Bacteria</taxon>
        <taxon>Pseudomonadati</taxon>
        <taxon>Pseudomonadota</taxon>
        <taxon>Gammaproteobacteria</taxon>
        <taxon>Vibrionales</taxon>
        <taxon>Vibrionaceae</taxon>
        <taxon>Vibrio</taxon>
    </lineage>
</organism>
<dbReference type="Proteomes" id="UP000031670">
    <property type="component" value="Unassembled WGS sequence"/>
</dbReference>
<protein>
    <recommendedName>
        <fullName evidence="3">RTX toxins</fullName>
    </recommendedName>
</protein>
<evidence type="ECO:0000313" key="1">
    <source>
        <dbReference type="EMBL" id="GAM63173.1"/>
    </source>
</evidence>
<name>A0A0B8PJA9_9VIBR</name>
<proteinExistence type="predicted"/>
<sequence length="87" mass="9273">MTSGDTNSEDNIPVGDGPIKVNIGVNTGDFDNNEELGDITIKNVDAAEGDFYYFDGTNYILLPVNGGEVVLTKALLETSTADNETGW</sequence>
<evidence type="ECO:0008006" key="3">
    <source>
        <dbReference type="Google" id="ProtNLM"/>
    </source>
</evidence>
<accession>A0A0B8PJA9</accession>
<gene>
    <name evidence="1" type="ORF">JCM19232_1320</name>
</gene>
<reference evidence="1 2" key="2">
    <citation type="submission" date="2015-01" db="EMBL/GenBank/DDBJ databases">
        <authorList>
            <consortium name="NBRP consortium"/>
            <person name="Sawabe T."/>
            <person name="Meirelles P."/>
            <person name="Feng G."/>
            <person name="Sayaka M."/>
            <person name="Hattori M."/>
            <person name="Ohkuma M."/>
        </authorList>
    </citation>
    <scope>NUCLEOTIDE SEQUENCE [LARGE SCALE GENOMIC DNA]</scope>
    <source>
        <strain evidence="1 2">JCM19232</strain>
    </source>
</reference>
<comment type="caution">
    <text evidence="1">The sequence shown here is derived from an EMBL/GenBank/DDBJ whole genome shotgun (WGS) entry which is preliminary data.</text>
</comment>
<dbReference type="AlphaFoldDB" id="A0A0B8PJA9"/>
<dbReference type="EMBL" id="BBSA01000008">
    <property type="protein sequence ID" value="GAM63173.1"/>
    <property type="molecule type" value="Genomic_DNA"/>
</dbReference>
<evidence type="ECO:0000313" key="2">
    <source>
        <dbReference type="Proteomes" id="UP000031670"/>
    </source>
</evidence>